<dbReference type="CDD" id="cd01625">
    <property type="entry name" value="HAD_PNP"/>
    <property type="match status" value="1"/>
</dbReference>
<proteinExistence type="predicted"/>
<reference evidence="8" key="1">
    <citation type="submission" date="2025-08" db="UniProtKB">
        <authorList>
            <consortium name="RefSeq"/>
        </authorList>
    </citation>
    <scope>IDENTIFICATION</scope>
</reference>
<dbReference type="AlphaFoldDB" id="A0AAJ7C164"/>
<dbReference type="Proteomes" id="UP000694920">
    <property type="component" value="Unplaced"/>
</dbReference>
<keyword evidence="7" id="KW-1185">Reference proteome</keyword>
<dbReference type="GO" id="GO:0046403">
    <property type="term" value="F:polynucleotide 3'-phosphatase activity"/>
    <property type="evidence" value="ECO:0007669"/>
    <property type="project" value="TreeGrafter"/>
</dbReference>
<dbReference type="InterPro" id="IPR008984">
    <property type="entry name" value="SMAD_FHA_dom_sf"/>
</dbReference>
<gene>
    <name evidence="8" type="primary">LOC107269668</name>
</gene>
<dbReference type="SUPFAM" id="SSF49879">
    <property type="entry name" value="SMAD/FHA domain"/>
    <property type="match status" value="1"/>
</dbReference>
<dbReference type="Pfam" id="PF17913">
    <property type="entry name" value="FHA_2"/>
    <property type="match status" value="1"/>
</dbReference>
<dbReference type="GO" id="GO:0006281">
    <property type="term" value="P:DNA repair"/>
    <property type="evidence" value="ECO:0007669"/>
    <property type="project" value="UniProtKB-KW"/>
</dbReference>
<protein>
    <submittedName>
        <fullName evidence="8">Uncharacterized protein F21D5.5 isoform X1</fullName>
    </submittedName>
</protein>
<evidence type="ECO:0000313" key="8">
    <source>
        <dbReference type="RefSeq" id="XP_015599276.1"/>
    </source>
</evidence>
<dbReference type="FunFam" id="3.40.50.1000:FF:000078">
    <property type="entry name" value="Bifunctional polynucleotide phosphatase/kinase"/>
    <property type="match status" value="1"/>
</dbReference>
<evidence type="ECO:0000313" key="7">
    <source>
        <dbReference type="Proteomes" id="UP000694920"/>
    </source>
</evidence>
<accession>A0AAJ7C164</accession>
<dbReference type="GO" id="GO:0003690">
    <property type="term" value="F:double-stranded DNA binding"/>
    <property type="evidence" value="ECO:0007669"/>
    <property type="project" value="TreeGrafter"/>
</dbReference>
<feature type="domain" description="PNK FHA" evidence="6">
    <location>
        <begin position="8"/>
        <end position="76"/>
    </location>
</feature>
<sequence>MTSGVMSCYIYSEDDSLPAIYLPDKTEIYVGRSDSTGIRDSMCSRNQVRLYASYEDQRVFVQQVGTRSSGLNKFKTRRGVKLVSRHGDSLHILYGKYKYRIEFNPPPSKEELEKNSKRTIAELDKEDKELYETGEKLSKRFRMGENSELTSMKLSKESVEEKQDINDTVDSEVVNEILSKVDSEQDIQEASHSSCSNMIGVTGGSGESVPEACVTGFWEDIDNKALLIYTSKGVQSRPKIAAYDMDGTLITTRSGLVLPKDCNDWQILYPVVPAKLKKLYADNYKIVIFTNQGQLGAGKLNPSDFKMKIEKVVKRLGVPIQVFVATGKNYYRKPVTGMWHTLVKHKNDSISVNKSQSFYVGDAAGRKKDWAPKKRKDHSSADRLLALNLGLTFHTPEEHFLGQKPAPYELPVFNPKSLKKDVNICDPPDAKITAKEQEVIIMVGGPGSGKSHIAKTYLAGYQHINRDTLRSWQKCVTHMDEALSKGKSVVVDNTNPDPVSREKYIKVAQMHKVPTRCFVMATGLEHSKHNNKFRELTDSKHQTITDIIINSYIHTKSQLLWPCLRFIRLLLLLILRLYDHLFTNLQPYRKNYKPPSLDEGFSEIVKINFVPQFRTDRDRQLYEMYLLEK</sequence>
<dbReference type="SUPFAM" id="SSF52540">
    <property type="entry name" value="P-loop containing nucleoside triphosphate hydrolases"/>
    <property type="match status" value="1"/>
</dbReference>
<name>A0AAJ7C164_CEPCN</name>
<keyword evidence="3" id="KW-0378">Hydrolase</keyword>
<dbReference type="NCBIfam" id="TIGR01664">
    <property type="entry name" value="DNA-3'-Pase"/>
    <property type="match status" value="1"/>
</dbReference>
<keyword evidence="5" id="KW-0539">Nucleus</keyword>
<dbReference type="Pfam" id="PF13671">
    <property type="entry name" value="AAA_33"/>
    <property type="match status" value="1"/>
</dbReference>
<dbReference type="GO" id="GO:0046404">
    <property type="term" value="F:ATP-dependent polydeoxyribonucleotide 5'-hydroxyl-kinase activity"/>
    <property type="evidence" value="ECO:0007669"/>
    <property type="project" value="TreeGrafter"/>
</dbReference>
<dbReference type="SUPFAM" id="SSF56784">
    <property type="entry name" value="HAD-like"/>
    <property type="match status" value="1"/>
</dbReference>
<dbReference type="Gene3D" id="3.40.50.1000">
    <property type="entry name" value="HAD superfamily/HAD-like"/>
    <property type="match status" value="1"/>
</dbReference>
<dbReference type="Gene3D" id="2.60.200.20">
    <property type="match status" value="1"/>
</dbReference>
<evidence type="ECO:0000256" key="3">
    <source>
        <dbReference type="ARBA" id="ARBA00022801"/>
    </source>
</evidence>
<dbReference type="CTD" id="11284"/>
<keyword evidence="4" id="KW-0234">DNA repair</keyword>
<dbReference type="GeneID" id="107269668"/>
<dbReference type="FunFam" id="3.40.50.300:FF:000737">
    <property type="entry name" value="Bifunctional polynucleotide phosphatase/kinase"/>
    <property type="match status" value="1"/>
</dbReference>
<dbReference type="InterPro" id="IPR036412">
    <property type="entry name" value="HAD-like_sf"/>
</dbReference>
<dbReference type="GO" id="GO:0005634">
    <property type="term" value="C:nucleus"/>
    <property type="evidence" value="ECO:0007669"/>
    <property type="project" value="UniProtKB-SubCell"/>
</dbReference>
<dbReference type="InterPro" id="IPR013954">
    <property type="entry name" value="PNK3P"/>
</dbReference>
<organism evidence="7 8">
    <name type="scientific">Cephus cinctus</name>
    <name type="common">Wheat stem sawfly</name>
    <dbReference type="NCBI Taxonomy" id="211228"/>
    <lineage>
        <taxon>Eukaryota</taxon>
        <taxon>Metazoa</taxon>
        <taxon>Ecdysozoa</taxon>
        <taxon>Arthropoda</taxon>
        <taxon>Hexapoda</taxon>
        <taxon>Insecta</taxon>
        <taxon>Pterygota</taxon>
        <taxon>Neoptera</taxon>
        <taxon>Endopterygota</taxon>
        <taxon>Hymenoptera</taxon>
        <taxon>Cephoidea</taxon>
        <taxon>Cephidae</taxon>
        <taxon>Cephus</taxon>
    </lineage>
</organism>
<dbReference type="PANTHER" id="PTHR12083:SF9">
    <property type="entry name" value="BIFUNCTIONAL POLYNUCLEOTIDE PHOSPHATASE_KINASE"/>
    <property type="match status" value="1"/>
</dbReference>
<dbReference type="InterPro" id="IPR027417">
    <property type="entry name" value="P-loop_NTPase"/>
</dbReference>
<dbReference type="NCBIfam" id="TIGR01662">
    <property type="entry name" value="HAD-SF-IIIA"/>
    <property type="match status" value="1"/>
</dbReference>
<dbReference type="InterPro" id="IPR023214">
    <property type="entry name" value="HAD_sf"/>
</dbReference>
<evidence type="ECO:0000256" key="4">
    <source>
        <dbReference type="ARBA" id="ARBA00023204"/>
    </source>
</evidence>
<evidence type="ECO:0000259" key="6">
    <source>
        <dbReference type="Pfam" id="PF17913"/>
    </source>
</evidence>
<dbReference type="InterPro" id="IPR006549">
    <property type="entry name" value="HAD-SF_hydro_IIIA"/>
</dbReference>
<evidence type="ECO:0000256" key="2">
    <source>
        <dbReference type="ARBA" id="ARBA00022763"/>
    </source>
</evidence>
<evidence type="ECO:0000256" key="5">
    <source>
        <dbReference type="ARBA" id="ARBA00023242"/>
    </source>
</evidence>
<comment type="subcellular location">
    <subcellularLocation>
        <location evidence="1">Nucleus</location>
    </subcellularLocation>
</comment>
<dbReference type="PANTHER" id="PTHR12083">
    <property type="entry name" value="BIFUNCTIONAL POLYNUCLEOTIDE PHOSPHATASE/KINASE"/>
    <property type="match status" value="1"/>
</dbReference>
<dbReference type="KEGG" id="ccin:107269668"/>
<dbReference type="Gene3D" id="3.40.50.300">
    <property type="entry name" value="P-loop containing nucleotide triphosphate hydrolases"/>
    <property type="match status" value="2"/>
</dbReference>
<dbReference type="Pfam" id="PF08645">
    <property type="entry name" value="PNK3P"/>
    <property type="match status" value="1"/>
</dbReference>
<keyword evidence="2" id="KW-0227">DNA damage</keyword>
<dbReference type="RefSeq" id="XP_015599276.1">
    <property type="nucleotide sequence ID" value="XM_015743790.2"/>
</dbReference>
<dbReference type="InterPro" id="IPR006551">
    <property type="entry name" value="Polynucleotide_phosphatase"/>
</dbReference>
<evidence type="ECO:0000256" key="1">
    <source>
        <dbReference type="ARBA" id="ARBA00004123"/>
    </source>
</evidence>
<dbReference type="InterPro" id="IPR041388">
    <property type="entry name" value="FHA_2"/>
</dbReference>